<dbReference type="PRINTS" id="PR00727">
    <property type="entry name" value="LEADERPTASE"/>
</dbReference>
<organism evidence="9">
    <name type="scientific">uncultured Sphingomonas sp</name>
    <dbReference type="NCBI Taxonomy" id="158754"/>
    <lineage>
        <taxon>Bacteria</taxon>
        <taxon>Pseudomonadati</taxon>
        <taxon>Pseudomonadota</taxon>
        <taxon>Alphaproteobacteria</taxon>
        <taxon>Sphingomonadales</taxon>
        <taxon>Sphingomonadaceae</taxon>
        <taxon>Sphingomonas</taxon>
        <taxon>environmental samples</taxon>
    </lineage>
</organism>
<evidence type="ECO:0000256" key="7">
    <source>
        <dbReference type="RuleBase" id="RU362042"/>
    </source>
</evidence>
<dbReference type="CDD" id="cd06530">
    <property type="entry name" value="S26_SPase_I"/>
    <property type="match status" value="1"/>
</dbReference>
<evidence type="ECO:0000256" key="2">
    <source>
        <dbReference type="ARBA" id="ARBA00009370"/>
    </source>
</evidence>
<dbReference type="GO" id="GO:0004252">
    <property type="term" value="F:serine-type endopeptidase activity"/>
    <property type="evidence" value="ECO:0007669"/>
    <property type="project" value="InterPro"/>
</dbReference>
<feature type="active site" evidence="6">
    <location>
        <position position="101"/>
    </location>
</feature>
<keyword evidence="5 7" id="KW-0378">Hydrolase</keyword>
<feature type="active site" evidence="6">
    <location>
        <position position="42"/>
    </location>
</feature>
<dbReference type="RefSeq" id="WP_294167471.1">
    <property type="nucleotide sequence ID" value="NZ_CADCWA010000011.1"/>
</dbReference>
<dbReference type="EC" id="3.4.21.89" evidence="3 7"/>
<dbReference type="EMBL" id="CADCWA010000011">
    <property type="protein sequence ID" value="CAA9498039.1"/>
    <property type="molecule type" value="Genomic_DNA"/>
</dbReference>
<dbReference type="SUPFAM" id="SSF51306">
    <property type="entry name" value="LexA/Signal peptidase"/>
    <property type="match status" value="1"/>
</dbReference>
<keyword evidence="7" id="KW-0645">Protease</keyword>
<accession>A0A6J4SK01</accession>
<dbReference type="NCBIfam" id="TIGR02227">
    <property type="entry name" value="sigpep_I_bact"/>
    <property type="match status" value="1"/>
</dbReference>
<dbReference type="PANTHER" id="PTHR43390:SF1">
    <property type="entry name" value="CHLOROPLAST PROCESSING PEPTIDASE"/>
    <property type="match status" value="1"/>
</dbReference>
<dbReference type="GO" id="GO:0009003">
    <property type="term" value="F:signal peptidase activity"/>
    <property type="evidence" value="ECO:0007669"/>
    <property type="project" value="UniProtKB-EC"/>
</dbReference>
<evidence type="ECO:0000313" key="9">
    <source>
        <dbReference type="EMBL" id="CAA9498039.1"/>
    </source>
</evidence>
<dbReference type="GO" id="GO:0016020">
    <property type="term" value="C:membrane"/>
    <property type="evidence" value="ECO:0007669"/>
    <property type="project" value="UniProtKB-SubCell"/>
</dbReference>
<comment type="subcellular location">
    <subcellularLocation>
        <location evidence="7">Membrane</location>
        <topology evidence="7">Single-pass type II membrane protein</topology>
    </subcellularLocation>
</comment>
<sequence>MAKTRPKAEQRGSFWKTLLGLALFAWVLRSLIIAPFSIPSGSMLPGLHIGDYLIVAKWPYGYSRASFLFGFPPMEGRIFSRLPERGDVAVFQGPEGADVIKRVIGLPGDTVATRDGQLFLNGRAVPKQPVGDFAMPVTPNSPCRVVPPAQPRVRDGRCAYPAFREQLPGGPSYLVLDQVDNPIADDFGPVTVPPGAVFTMGDNRDDSADSRYAPALGGMGFVPQEALVGRAAVIFWSTDGSAEWLKPWTWFTALRPERIGKTFP</sequence>
<evidence type="ECO:0000259" key="8">
    <source>
        <dbReference type="Pfam" id="PF10502"/>
    </source>
</evidence>
<evidence type="ECO:0000256" key="4">
    <source>
        <dbReference type="ARBA" id="ARBA00019232"/>
    </source>
</evidence>
<name>A0A6J4SK01_9SPHN</name>
<gene>
    <name evidence="9" type="ORF">AVDCRST_MAG31-195</name>
</gene>
<dbReference type="InterPro" id="IPR019533">
    <property type="entry name" value="Peptidase_S26"/>
</dbReference>
<proteinExistence type="inferred from homology"/>
<dbReference type="PROSITE" id="PS00761">
    <property type="entry name" value="SPASE_I_3"/>
    <property type="match status" value="1"/>
</dbReference>
<evidence type="ECO:0000256" key="6">
    <source>
        <dbReference type="PIRSR" id="PIRSR600223-1"/>
    </source>
</evidence>
<comment type="catalytic activity">
    <reaction evidence="1 7">
        <text>Cleavage of hydrophobic, N-terminal signal or leader sequences from secreted and periplasmic proteins.</text>
        <dbReference type="EC" id="3.4.21.89"/>
    </reaction>
</comment>
<dbReference type="AlphaFoldDB" id="A0A6J4SK01"/>
<feature type="domain" description="Peptidase S26" evidence="8">
    <location>
        <begin position="14"/>
        <end position="236"/>
    </location>
</feature>
<dbReference type="InterPro" id="IPR019758">
    <property type="entry name" value="Pept_S26A_signal_pept_1_CS"/>
</dbReference>
<evidence type="ECO:0000256" key="3">
    <source>
        <dbReference type="ARBA" id="ARBA00013208"/>
    </source>
</evidence>
<dbReference type="Pfam" id="PF10502">
    <property type="entry name" value="Peptidase_S26"/>
    <property type="match status" value="1"/>
</dbReference>
<dbReference type="InterPro" id="IPR036286">
    <property type="entry name" value="LexA/Signal_pep-like_sf"/>
</dbReference>
<protein>
    <recommendedName>
        <fullName evidence="4 7">Signal peptidase I</fullName>
        <ecNumber evidence="3 7">3.4.21.89</ecNumber>
    </recommendedName>
</protein>
<dbReference type="Gene3D" id="2.10.109.10">
    <property type="entry name" value="Umud Fragment, subunit A"/>
    <property type="match status" value="2"/>
</dbReference>
<comment type="similarity">
    <text evidence="2 7">Belongs to the peptidase S26 family.</text>
</comment>
<dbReference type="InterPro" id="IPR000223">
    <property type="entry name" value="Pept_S26A_signal_pept_1"/>
</dbReference>
<dbReference type="PANTHER" id="PTHR43390">
    <property type="entry name" value="SIGNAL PEPTIDASE I"/>
    <property type="match status" value="1"/>
</dbReference>
<evidence type="ECO:0000256" key="1">
    <source>
        <dbReference type="ARBA" id="ARBA00000677"/>
    </source>
</evidence>
<evidence type="ECO:0000256" key="5">
    <source>
        <dbReference type="ARBA" id="ARBA00022801"/>
    </source>
</evidence>
<reference evidence="9" key="1">
    <citation type="submission" date="2020-02" db="EMBL/GenBank/DDBJ databases">
        <authorList>
            <person name="Meier V. D."/>
        </authorList>
    </citation>
    <scope>NUCLEOTIDE SEQUENCE</scope>
    <source>
        <strain evidence="9">AVDCRST_MAG31</strain>
    </source>
</reference>
<dbReference type="GO" id="GO:0006465">
    <property type="term" value="P:signal peptide processing"/>
    <property type="evidence" value="ECO:0007669"/>
    <property type="project" value="InterPro"/>
</dbReference>